<dbReference type="EMBL" id="LLXS01000048">
    <property type="protein sequence ID" value="KRG39099.1"/>
    <property type="molecule type" value="Genomic_DNA"/>
</dbReference>
<dbReference type="RefSeq" id="WP_057506532.1">
    <property type="nucleotide sequence ID" value="NZ_LLXS01000048.1"/>
</dbReference>
<evidence type="ECO:0000313" key="2">
    <source>
        <dbReference type="Proteomes" id="UP000050836"/>
    </source>
</evidence>
<gene>
    <name evidence="1" type="ORF">ARC78_14870</name>
</gene>
<evidence type="ECO:0000313" key="1">
    <source>
        <dbReference type="EMBL" id="KRG39099.1"/>
    </source>
</evidence>
<protein>
    <submittedName>
        <fullName evidence="1">Uncharacterized protein</fullName>
    </submittedName>
</protein>
<dbReference type="AlphaFoldDB" id="A0A0R0A1I7"/>
<accession>A0A0R0A1I7</accession>
<dbReference type="Proteomes" id="UP000050836">
    <property type="component" value="Unassembled WGS sequence"/>
</dbReference>
<comment type="caution">
    <text evidence="1">The sequence shown here is derived from an EMBL/GenBank/DDBJ whole genome shotgun (WGS) entry which is preliminary data.</text>
</comment>
<organism evidence="1 2">
    <name type="scientific">Stenotrophomonas pictorum JCM 9942</name>
    <dbReference type="NCBI Taxonomy" id="1236960"/>
    <lineage>
        <taxon>Bacteria</taxon>
        <taxon>Pseudomonadati</taxon>
        <taxon>Pseudomonadota</taxon>
        <taxon>Gammaproteobacteria</taxon>
        <taxon>Lysobacterales</taxon>
        <taxon>Lysobacteraceae</taxon>
        <taxon>Stenotrophomonas</taxon>
    </lineage>
</organism>
<keyword evidence="2" id="KW-1185">Reference proteome</keyword>
<proteinExistence type="predicted"/>
<sequence>MPNTKTIAGSAIVALDKTPLLGGEGREGLAHLGGNASVTTGVLLQGHPGLASGATPAAGDAGWVTLLSGAANLGPVVEVADLPKFVKLGAAATGPITLEGVQ</sequence>
<name>A0A0R0A1I7_9GAMM</name>
<reference evidence="1 2" key="1">
    <citation type="submission" date="2015-10" db="EMBL/GenBank/DDBJ databases">
        <title>Genome sequencing and analysis of members of genus Stenotrophomonas.</title>
        <authorList>
            <person name="Patil P.P."/>
            <person name="Midha S."/>
            <person name="Patil P.B."/>
        </authorList>
    </citation>
    <scope>NUCLEOTIDE SEQUENCE [LARGE SCALE GENOMIC DNA]</scope>
    <source>
        <strain evidence="1 2">JCM 9942</strain>
    </source>
</reference>